<dbReference type="AlphaFoldDB" id="A0A1E3WC40"/>
<comment type="caution">
    <text evidence="3">The sequence shown here is derived from an EMBL/GenBank/DDBJ whole genome shotgun (WGS) entry which is preliminary data.</text>
</comment>
<evidence type="ECO:0008006" key="5">
    <source>
        <dbReference type="Google" id="ProtNLM"/>
    </source>
</evidence>
<gene>
    <name evidence="3" type="ORF">AUC71_10095</name>
</gene>
<feature type="compositionally biased region" description="Low complexity" evidence="1">
    <location>
        <begin position="162"/>
        <end position="178"/>
    </location>
</feature>
<dbReference type="Proteomes" id="UP000095042">
    <property type="component" value="Unassembled WGS sequence"/>
</dbReference>
<name>A0A1E3WC40_9HYPH</name>
<keyword evidence="2" id="KW-0812">Transmembrane</keyword>
<feature type="compositionally biased region" description="Gly residues" evidence="1">
    <location>
        <begin position="179"/>
        <end position="193"/>
    </location>
</feature>
<keyword evidence="2" id="KW-1133">Transmembrane helix</keyword>
<accession>A0A1E3WC40</accession>
<reference evidence="3 4" key="1">
    <citation type="journal article" date="2016" name="Environ. Microbiol.">
        <title>New Methyloceanibacter diversity from North Sea sediments includes methanotroph containing solely the soluble methane monooxygenase.</title>
        <authorList>
            <person name="Vekeman B."/>
            <person name="Kerckhof F.M."/>
            <person name="Cremers G."/>
            <person name="de Vos P."/>
            <person name="Vandamme P."/>
            <person name="Boon N."/>
            <person name="Op den Camp H.J."/>
            <person name="Heylen K."/>
        </authorList>
    </citation>
    <scope>NUCLEOTIDE SEQUENCE [LARGE SCALE GENOMIC DNA]</scope>
    <source>
        <strain evidence="3 4">R-67177</strain>
    </source>
</reference>
<feature type="transmembrane region" description="Helical" evidence="2">
    <location>
        <begin position="6"/>
        <end position="25"/>
    </location>
</feature>
<evidence type="ECO:0000313" key="3">
    <source>
        <dbReference type="EMBL" id="ODS03375.1"/>
    </source>
</evidence>
<feature type="compositionally biased region" description="Polar residues" evidence="1">
    <location>
        <begin position="142"/>
        <end position="158"/>
    </location>
</feature>
<evidence type="ECO:0000256" key="1">
    <source>
        <dbReference type="SAM" id="MobiDB-lite"/>
    </source>
</evidence>
<keyword evidence="2" id="KW-0472">Membrane</keyword>
<dbReference type="EMBL" id="LPWD01000120">
    <property type="protein sequence ID" value="ODS03375.1"/>
    <property type="molecule type" value="Genomic_DNA"/>
</dbReference>
<evidence type="ECO:0000313" key="4">
    <source>
        <dbReference type="Proteomes" id="UP000095042"/>
    </source>
</evidence>
<evidence type="ECO:0000256" key="2">
    <source>
        <dbReference type="SAM" id="Phobius"/>
    </source>
</evidence>
<dbReference type="RefSeq" id="WP_069623446.1">
    <property type="nucleotide sequence ID" value="NZ_LPWD01000120.1"/>
</dbReference>
<keyword evidence="4" id="KW-1185">Reference proteome</keyword>
<dbReference type="OrthoDB" id="8455126at2"/>
<sequence length="193" mass="19616">MAEHKILGIILSVGLLIVAGIFWMLDDAETGTEDSGVETVSVAPPDTSTGNEAAAPEIVGEPLDEAMAGKVLVSNRPVQVLAEPSASASAMFGFPAGRPFRPISRKDGFIRIQDVRSGASGWIEEAALAPAPTMPVEAAPSSAPTQRSATSGSQPSNKRSSEPATAAAEPAPAPQRRGLFGGGGILGGLFGGR</sequence>
<proteinExistence type="predicted"/>
<organism evidence="3 4">
    <name type="scientific">Methyloceanibacter marginalis</name>
    <dbReference type="NCBI Taxonomy" id="1774971"/>
    <lineage>
        <taxon>Bacteria</taxon>
        <taxon>Pseudomonadati</taxon>
        <taxon>Pseudomonadota</taxon>
        <taxon>Alphaproteobacteria</taxon>
        <taxon>Hyphomicrobiales</taxon>
        <taxon>Hyphomicrobiaceae</taxon>
        <taxon>Methyloceanibacter</taxon>
    </lineage>
</organism>
<protein>
    <recommendedName>
        <fullName evidence="5">SH3b domain-containing protein</fullName>
    </recommendedName>
</protein>
<feature type="region of interest" description="Disordered" evidence="1">
    <location>
        <begin position="133"/>
        <end position="193"/>
    </location>
</feature>